<evidence type="ECO:0000256" key="1">
    <source>
        <dbReference type="ARBA" id="ARBA00004651"/>
    </source>
</evidence>
<dbReference type="EMBL" id="FQZP01000011">
    <property type="protein sequence ID" value="SHI82760.1"/>
    <property type="molecule type" value="Genomic_DNA"/>
</dbReference>
<feature type="transmembrane region" description="Helical" evidence="6">
    <location>
        <begin position="376"/>
        <end position="402"/>
    </location>
</feature>
<dbReference type="RefSeq" id="WP_149678253.1">
    <property type="nucleotide sequence ID" value="NZ_FQZP01000011.1"/>
</dbReference>
<feature type="transmembrane region" description="Helical" evidence="6">
    <location>
        <begin position="434"/>
        <end position="453"/>
    </location>
</feature>
<feature type="transmembrane region" description="Helical" evidence="6">
    <location>
        <begin position="90"/>
        <end position="112"/>
    </location>
</feature>
<name>A0A1M6EBT4_9FIRM</name>
<keyword evidence="4 6" id="KW-1133">Transmembrane helix</keyword>
<feature type="transmembrane region" description="Helical" evidence="6">
    <location>
        <begin position="118"/>
        <end position="142"/>
    </location>
</feature>
<gene>
    <name evidence="7" type="ORF">SAMN05444373_101148</name>
</gene>
<keyword evidence="2" id="KW-1003">Cell membrane</keyword>
<evidence type="ECO:0000256" key="2">
    <source>
        <dbReference type="ARBA" id="ARBA00022475"/>
    </source>
</evidence>
<accession>A0A1M6EBT4</accession>
<dbReference type="PANTHER" id="PTHR30250:SF11">
    <property type="entry name" value="O-ANTIGEN TRANSPORTER-RELATED"/>
    <property type="match status" value="1"/>
</dbReference>
<feature type="transmembrane region" description="Helical" evidence="6">
    <location>
        <begin position="229"/>
        <end position="249"/>
    </location>
</feature>
<feature type="transmembrane region" description="Helical" evidence="6">
    <location>
        <begin position="465"/>
        <end position="487"/>
    </location>
</feature>
<reference evidence="7 8" key="1">
    <citation type="submission" date="2016-11" db="EMBL/GenBank/DDBJ databases">
        <authorList>
            <person name="Varghese N."/>
            <person name="Submissions S."/>
        </authorList>
    </citation>
    <scope>NUCLEOTIDE SEQUENCE [LARGE SCALE GENOMIC DNA]</scope>
    <source>
        <strain evidence="7 8">DSM 19027</strain>
    </source>
</reference>
<proteinExistence type="predicted"/>
<dbReference type="AlphaFoldDB" id="A0A1M6EBT4"/>
<keyword evidence="8" id="KW-1185">Reference proteome</keyword>
<feature type="transmembrane region" description="Helical" evidence="6">
    <location>
        <begin position="182"/>
        <end position="203"/>
    </location>
</feature>
<feature type="transmembrane region" description="Helical" evidence="6">
    <location>
        <begin position="304"/>
        <end position="325"/>
    </location>
</feature>
<evidence type="ECO:0000256" key="5">
    <source>
        <dbReference type="ARBA" id="ARBA00023136"/>
    </source>
</evidence>
<comment type="subcellular location">
    <subcellularLocation>
        <location evidence="1">Cell membrane</location>
        <topology evidence="1">Multi-pass membrane protein</topology>
    </subcellularLocation>
</comment>
<feature type="transmembrane region" description="Helical" evidence="6">
    <location>
        <begin position="12"/>
        <end position="31"/>
    </location>
</feature>
<evidence type="ECO:0000313" key="8">
    <source>
        <dbReference type="Proteomes" id="UP000324781"/>
    </source>
</evidence>
<evidence type="ECO:0000313" key="7">
    <source>
        <dbReference type="EMBL" id="SHI82760.1"/>
    </source>
</evidence>
<protein>
    <submittedName>
        <fullName evidence="7">Membrane protein involved in the export of O-antigen and teichoic acid</fullName>
    </submittedName>
</protein>
<keyword evidence="3 6" id="KW-0812">Transmembrane</keyword>
<keyword evidence="5 6" id="KW-0472">Membrane</keyword>
<sequence length="509" mass="57393">MRTRLSLYNTGSAMLLQIINMIINLILPRVIALEYGSVANGLVNSIRQFVQYFSVVEGGLAFAAVYALYKPLADKDQDRINRILSGANRLYNYSGLIFSGLVLLGTFVYPVFVHEEGISPLAMGMLVLIIGSQGALEFFAIGKYKALFTADQKSYVISLINAMGVTLNSVIIIVLARLHLDIVLVWLFSMASYIIRTLAYILYARLHYKELNFKAEPDFRALDKRWDSLILQILGAVTIGTPVLVTSFMCGLAESSVYVVYNMVFASVLAILSTFNNGLSAIFGDMLVKNETEVFQRAYRQYEYLYYALMGWAYACAAILIMPFIRVYTRDMTDVNYIRPEIGLLFVLYGLLYNAKTPQGMLVISAGLYRETKYQTLAQAIINIVVSVALAPGLGIAGVLLGSVVSNLYRTIDLVIFIPRVLTRLPVMMTVRRLVRMFALLVLSIWPPLQYLHMMEKSPDGYLGWLLWAIPTGLWCLFVFALGNVIMERRTAQDILLRVRWMFTQRRKA</sequence>
<feature type="transmembrane region" description="Helical" evidence="6">
    <location>
        <begin position="51"/>
        <end position="69"/>
    </location>
</feature>
<dbReference type="InterPro" id="IPR050833">
    <property type="entry name" value="Poly_Biosynth_Transport"/>
</dbReference>
<dbReference type="OrthoDB" id="8609648at2"/>
<organism evidence="7 8">
    <name type="scientific">Thermoclostridium caenicola</name>
    <dbReference type="NCBI Taxonomy" id="659425"/>
    <lineage>
        <taxon>Bacteria</taxon>
        <taxon>Bacillati</taxon>
        <taxon>Bacillota</taxon>
        <taxon>Clostridia</taxon>
        <taxon>Eubacteriales</taxon>
        <taxon>Oscillospiraceae</taxon>
        <taxon>Thermoclostridium</taxon>
    </lineage>
</organism>
<evidence type="ECO:0000256" key="4">
    <source>
        <dbReference type="ARBA" id="ARBA00022989"/>
    </source>
</evidence>
<dbReference type="Proteomes" id="UP000324781">
    <property type="component" value="Unassembled WGS sequence"/>
</dbReference>
<dbReference type="GO" id="GO:0005886">
    <property type="term" value="C:plasma membrane"/>
    <property type="evidence" value="ECO:0007669"/>
    <property type="project" value="UniProtKB-SubCell"/>
</dbReference>
<dbReference type="PANTHER" id="PTHR30250">
    <property type="entry name" value="PST FAMILY PREDICTED COLANIC ACID TRANSPORTER"/>
    <property type="match status" value="1"/>
</dbReference>
<evidence type="ECO:0000256" key="3">
    <source>
        <dbReference type="ARBA" id="ARBA00022692"/>
    </source>
</evidence>
<feature type="transmembrane region" description="Helical" evidence="6">
    <location>
        <begin position="154"/>
        <end position="176"/>
    </location>
</feature>
<feature type="transmembrane region" description="Helical" evidence="6">
    <location>
        <begin position="261"/>
        <end position="283"/>
    </location>
</feature>
<evidence type="ECO:0000256" key="6">
    <source>
        <dbReference type="SAM" id="Phobius"/>
    </source>
</evidence>